<comment type="subcellular location">
    <subcellularLocation>
        <location evidence="3">Cell projection</location>
        <location evidence="3">Cilium membrane</location>
    </subcellularLocation>
    <subcellularLocation>
        <location evidence="4">Cleavage furrow</location>
    </subcellularLocation>
    <subcellularLocation>
        <location evidence="1">Cytoplasm</location>
        <location evidence="1">Cytoskeleton</location>
        <location evidence="1">Spindle</location>
    </subcellularLocation>
    <subcellularLocation>
        <location evidence="2">Midbody</location>
    </subcellularLocation>
</comment>
<keyword evidence="9" id="KW-0723">Serine/threonine-protein kinase</keyword>
<evidence type="ECO:0000256" key="23">
    <source>
        <dbReference type="ARBA" id="ARBA00048679"/>
    </source>
</evidence>
<dbReference type="FunCoup" id="A0A6L2PKK6">
    <property type="interactions" value="1010"/>
</dbReference>
<keyword evidence="10" id="KW-0132">Cell division</keyword>
<evidence type="ECO:0000256" key="12">
    <source>
        <dbReference type="ARBA" id="ARBA00022741"/>
    </source>
</evidence>
<keyword evidence="15 24" id="KW-0067">ATP-binding</keyword>
<keyword evidence="7" id="KW-1003">Cell membrane</keyword>
<dbReference type="SUPFAM" id="SSF52540">
    <property type="entry name" value="P-loop containing nucleoside triphosphate hydrolases"/>
    <property type="match status" value="1"/>
</dbReference>
<dbReference type="GO" id="GO:0005524">
    <property type="term" value="F:ATP binding"/>
    <property type="evidence" value="ECO:0007669"/>
    <property type="project" value="UniProtKB-UniRule"/>
</dbReference>
<dbReference type="CDD" id="cd14095">
    <property type="entry name" value="STKc_DCKL"/>
    <property type="match status" value="1"/>
</dbReference>
<reference evidence="32" key="1">
    <citation type="submission" date="2020-01" db="EMBL/GenBank/DDBJ databases">
        <title>Draft genome sequence of the Termite Coptotermes fromosanus.</title>
        <authorList>
            <person name="Itakura S."/>
            <person name="Yosikawa Y."/>
            <person name="Umezawa K."/>
        </authorList>
    </citation>
    <scope>NUCLEOTIDE SEQUENCE [LARGE SCALE GENOMIC DNA]</scope>
</reference>
<dbReference type="PANTHER" id="PTHR18884">
    <property type="entry name" value="SEPTIN"/>
    <property type="match status" value="1"/>
</dbReference>
<dbReference type="PROSITE" id="PS50011">
    <property type="entry name" value="PROTEIN_KINASE_DOM"/>
    <property type="match status" value="1"/>
</dbReference>
<evidence type="ECO:0000256" key="22">
    <source>
        <dbReference type="ARBA" id="ARBA00047899"/>
    </source>
</evidence>
<evidence type="ECO:0000256" key="8">
    <source>
        <dbReference type="ARBA" id="ARBA00022490"/>
    </source>
</evidence>
<dbReference type="PROSITE" id="PS00107">
    <property type="entry name" value="PROTEIN_KINASE_ATP"/>
    <property type="match status" value="1"/>
</dbReference>
<evidence type="ECO:0000259" key="29">
    <source>
        <dbReference type="PROSITE" id="PS50309"/>
    </source>
</evidence>
<dbReference type="GO" id="GO:0005819">
    <property type="term" value="C:spindle"/>
    <property type="evidence" value="ECO:0007669"/>
    <property type="project" value="UniProtKB-SubCell"/>
</dbReference>
<evidence type="ECO:0000256" key="11">
    <source>
        <dbReference type="ARBA" id="ARBA00022679"/>
    </source>
</evidence>
<dbReference type="PROSITE" id="PS50309">
    <property type="entry name" value="DC"/>
    <property type="match status" value="2"/>
</dbReference>
<dbReference type="SMART" id="SM00220">
    <property type="entry name" value="S_TKc"/>
    <property type="match status" value="1"/>
</dbReference>
<keyword evidence="17" id="KW-0472">Membrane</keyword>
<dbReference type="Gene3D" id="1.10.510.10">
    <property type="entry name" value="Transferase(Phosphotransferase) domain 1"/>
    <property type="match status" value="1"/>
</dbReference>
<feature type="compositionally biased region" description="Polar residues" evidence="27">
    <location>
        <begin position="194"/>
        <end position="210"/>
    </location>
</feature>
<dbReference type="FunFam" id="3.40.50.300:FF:000064">
    <property type="entry name" value="Septin 4"/>
    <property type="match status" value="1"/>
</dbReference>
<keyword evidence="11" id="KW-0808">Transferase</keyword>
<dbReference type="PROSITE" id="PS51719">
    <property type="entry name" value="G_SEPTIN"/>
    <property type="match status" value="1"/>
</dbReference>
<dbReference type="FunFam" id="1.10.510.10:FF:000066">
    <property type="entry name" value="Serine/threonine-protein kinase DCLK1 isoform 2"/>
    <property type="match status" value="1"/>
</dbReference>
<dbReference type="GO" id="GO:0051301">
    <property type="term" value="P:cell division"/>
    <property type="evidence" value="ECO:0007669"/>
    <property type="project" value="UniProtKB-KW"/>
</dbReference>
<dbReference type="EC" id="2.7.11.1" evidence="6"/>
<dbReference type="InterPro" id="IPR000719">
    <property type="entry name" value="Prot_kinase_dom"/>
</dbReference>
<evidence type="ECO:0000256" key="24">
    <source>
        <dbReference type="PROSITE-ProRule" id="PRU10141"/>
    </source>
</evidence>
<evidence type="ECO:0000256" key="13">
    <source>
        <dbReference type="ARBA" id="ARBA00022776"/>
    </source>
</evidence>
<keyword evidence="13" id="KW-0498">Mitosis</keyword>
<sequence length="1025" mass="115977">MFHSHTQLNALYLNAQFYMWYQHVVTWHDTSDTLALSEMSGIVGEEHRSRSASSASTFSSSLPADENLNGRLGDFTSRQCSALRTPPTRKAKRIRFYRNGDRFYKGVMMAVTPERYRSFDSLVADLTRALVENVSLPSGVRTLFTMDGQKVGGLDELEDGKCYVCSGLGETFKRVDYAAGMQTGKLKHRKSLPSMHQASETTRSPTSRTNLSDVIHPRLITLVRNGTRPRKVVRLLLNKRNAPSLDHAFSSITEAVKLDTGAVRKVFTLSGAQVTQLEDFFGSEDVFFAYGNERYSRDDFDLDVEGFFFLQASFVYMLADLRIPANMPKMPMKTKTSQYSGLQESHENIPAIPPAIRLKYQVGKVIGDGNFAVVRQCVDRSTGTEYALKVIDKSKCRGKEHMIESEVSILRRVHHPNVVQLVAEYDTHSELYLVMELIKGGDLFDAIAAATKFSEKEASMMIRNLASALFYLHSLNVVHRDIKPENLLVQINRHGTKLLKLADFGLAQVVTEPLYTVCGTPTYVAPEILAETGYGLKANNGIYCSQIDVWAAGVILYILLCGFPPFVSTNNDQEELFDHILTGHYEFSSPYWDEVSLSAKDLIAHMLQVQPELRFSAEDVLDHLWLAIDIAVRERDAGPRHCSLLVSYTQVIQTDFGILNLLKVDTVFIHTDFSRPFASLETPGYVGFANLPNQVHRKSVKKGFEFTLMVVGESGLGKSTLVNSLFLTDLYPERVVPDAAEKTHQTVKLDASTVEIEERGVKLRLTVVDTPGYGDSIDNTDSFRAIIQYIDDQFERFLRDESGLNRRNIVDNRIHCCFYFISPFGHGLKPLDIEFMKQLHNKVNIVPVIAKADVLTKKEVLRLKKRVMEEIESNGIKIYPLPDCDSDEDEDYKEQVRQLKEAVPFAVCGANTLLEVRGRKVRGRLYPWGVVEVENPDHCDFIKLRTMLITHMQDLQEVTQEVHYENYRSERLAKGAPVPKRQTLLGGEEKGAVEKDRILQEKEAELRRMQEMLAQMQAQMQQQQP</sequence>
<dbReference type="OrthoDB" id="1738954at2759"/>
<evidence type="ECO:0000256" key="21">
    <source>
        <dbReference type="ARBA" id="ARBA00031092"/>
    </source>
</evidence>
<proteinExistence type="inferred from homology"/>
<gene>
    <name evidence="31" type="ORF">Cfor_11432</name>
</gene>
<evidence type="ECO:0000256" key="3">
    <source>
        <dbReference type="ARBA" id="ARBA00004309"/>
    </source>
</evidence>
<dbReference type="EMBL" id="BLKM01000276">
    <property type="protein sequence ID" value="GFG31048.1"/>
    <property type="molecule type" value="Genomic_DNA"/>
</dbReference>
<evidence type="ECO:0000313" key="32">
    <source>
        <dbReference type="Proteomes" id="UP000502823"/>
    </source>
</evidence>
<keyword evidence="18" id="KW-0206">Cytoskeleton</keyword>
<dbReference type="GO" id="GO:0060170">
    <property type="term" value="C:ciliary membrane"/>
    <property type="evidence" value="ECO:0007669"/>
    <property type="project" value="UniProtKB-SubCell"/>
</dbReference>
<evidence type="ECO:0000256" key="5">
    <source>
        <dbReference type="ARBA" id="ARBA00005354"/>
    </source>
</evidence>
<dbReference type="InterPro" id="IPR027417">
    <property type="entry name" value="P-loop_NTPase"/>
</dbReference>
<dbReference type="InterPro" id="IPR003533">
    <property type="entry name" value="Doublecortin_dom"/>
</dbReference>
<dbReference type="SMART" id="SM00537">
    <property type="entry name" value="DCX"/>
    <property type="match status" value="2"/>
</dbReference>
<evidence type="ECO:0000256" key="14">
    <source>
        <dbReference type="ARBA" id="ARBA00022777"/>
    </source>
</evidence>
<evidence type="ECO:0000256" key="15">
    <source>
        <dbReference type="ARBA" id="ARBA00022840"/>
    </source>
</evidence>
<evidence type="ECO:0000256" key="10">
    <source>
        <dbReference type="ARBA" id="ARBA00022618"/>
    </source>
</evidence>
<dbReference type="Gene3D" id="3.30.200.20">
    <property type="entry name" value="Phosphorylase Kinase, domain 1"/>
    <property type="match status" value="1"/>
</dbReference>
<dbReference type="SUPFAM" id="SSF89837">
    <property type="entry name" value="Doublecortin (DC)"/>
    <property type="match status" value="2"/>
</dbReference>
<accession>A0A6L2PKK6</accession>
<feature type="domain" description="Doublecortin" evidence="29">
    <location>
        <begin position="92"/>
        <end position="178"/>
    </location>
</feature>
<keyword evidence="26" id="KW-0175">Coiled coil</keyword>
<evidence type="ECO:0000256" key="20">
    <source>
        <dbReference type="ARBA" id="ARBA00023306"/>
    </source>
</evidence>
<protein>
    <recommendedName>
        <fullName evidence="6">non-specific serine/threonine protein kinase</fullName>
        <ecNumber evidence="6">2.7.11.1</ecNumber>
    </recommendedName>
    <alternativeName>
        <fullName evidence="21">Doublecortin-like and CAM kinase-like protein</fullName>
    </alternativeName>
</protein>
<keyword evidence="19" id="KW-0966">Cell projection</keyword>
<keyword evidence="12 24" id="KW-0547">Nucleotide-binding</keyword>
<evidence type="ECO:0000256" key="4">
    <source>
        <dbReference type="ARBA" id="ARBA00004626"/>
    </source>
</evidence>
<evidence type="ECO:0000256" key="9">
    <source>
        <dbReference type="ARBA" id="ARBA00022527"/>
    </source>
</evidence>
<dbReference type="Proteomes" id="UP000502823">
    <property type="component" value="Unassembled WGS sequence"/>
</dbReference>
<dbReference type="GO" id="GO:0005737">
    <property type="term" value="C:cytoplasm"/>
    <property type="evidence" value="ECO:0007669"/>
    <property type="project" value="UniProtKB-ARBA"/>
</dbReference>
<keyword evidence="20" id="KW-0131">Cell cycle</keyword>
<dbReference type="SUPFAM" id="SSF56112">
    <property type="entry name" value="Protein kinase-like (PK-like)"/>
    <property type="match status" value="1"/>
</dbReference>
<dbReference type="FunFam" id="3.30.200.20:FF:000057">
    <property type="entry name" value="Serine/threonine-protein kinase DCLK1 isoform 2"/>
    <property type="match status" value="1"/>
</dbReference>
<name>A0A6L2PKK6_COPFO</name>
<keyword evidence="32" id="KW-1185">Reference proteome</keyword>
<dbReference type="GO" id="GO:0004674">
    <property type="term" value="F:protein serine/threonine kinase activity"/>
    <property type="evidence" value="ECO:0007669"/>
    <property type="project" value="UniProtKB-KW"/>
</dbReference>
<feature type="binding site" evidence="24">
    <location>
        <position position="389"/>
    </location>
    <ligand>
        <name>ATP</name>
        <dbReference type="ChEBI" id="CHEBI:30616"/>
    </ligand>
</feature>
<evidence type="ECO:0000256" key="16">
    <source>
        <dbReference type="ARBA" id="ARBA00023134"/>
    </source>
</evidence>
<organism evidence="31 32">
    <name type="scientific">Coptotermes formosanus</name>
    <name type="common">Formosan subterranean termite</name>
    <dbReference type="NCBI Taxonomy" id="36987"/>
    <lineage>
        <taxon>Eukaryota</taxon>
        <taxon>Metazoa</taxon>
        <taxon>Ecdysozoa</taxon>
        <taxon>Arthropoda</taxon>
        <taxon>Hexapoda</taxon>
        <taxon>Insecta</taxon>
        <taxon>Pterygota</taxon>
        <taxon>Neoptera</taxon>
        <taxon>Polyneoptera</taxon>
        <taxon>Dictyoptera</taxon>
        <taxon>Blattodea</taxon>
        <taxon>Blattoidea</taxon>
        <taxon>Termitoidae</taxon>
        <taxon>Rhinotermitidae</taxon>
        <taxon>Coptotermes</taxon>
    </lineage>
</organism>
<dbReference type="Pfam" id="PF00735">
    <property type="entry name" value="Septin"/>
    <property type="match status" value="1"/>
</dbReference>
<keyword evidence="16 25" id="KW-0342">GTP-binding</keyword>
<dbReference type="AlphaFoldDB" id="A0A6L2PKK6"/>
<dbReference type="GO" id="GO:0032154">
    <property type="term" value="C:cleavage furrow"/>
    <property type="evidence" value="ECO:0007669"/>
    <property type="project" value="UniProtKB-SubCell"/>
</dbReference>
<evidence type="ECO:0000256" key="17">
    <source>
        <dbReference type="ARBA" id="ARBA00023136"/>
    </source>
</evidence>
<dbReference type="GO" id="GO:0005525">
    <property type="term" value="F:GTP binding"/>
    <property type="evidence" value="ECO:0007669"/>
    <property type="project" value="UniProtKB-KW"/>
</dbReference>
<dbReference type="InterPro" id="IPR016491">
    <property type="entry name" value="Septin"/>
</dbReference>
<feature type="coiled-coil region" evidence="26">
    <location>
        <begin position="992"/>
        <end position="1022"/>
    </location>
</feature>
<keyword evidence="14" id="KW-0418">Kinase</keyword>
<evidence type="ECO:0000256" key="1">
    <source>
        <dbReference type="ARBA" id="ARBA00004186"/>
    </source>
</evidence>
<evidence type="ECO:0000256" key="26">
    <source>
        <dbReference type="SAM" id="Coils"/>
    </source>
</evidence>
<feature type="domain" description="Septin-type G" evidence="30">
    <location>
        <begin position="702"/>
        <end position="974"/>
    </location>
</feature>
<comment type="catalytic activity">
    <reaction evidence="22">
        <text>L-threonyl-[protein] + ATP = O-phospho-L-threonyl-[protein] + ADP + H(+)</text>
        <dbReference type="Rhea" id="RHEA:46608"/>
        <dbReference type="Rhea" id="RHEA-COMP:11060"/>
        <dbReference type="Rhea" id="RHEA-COMP:11605"/>
        <dbReference type="ChEBI" id="CHEBI:15378"/>
        <dbReference type="ChEBI" id="CHEBI:30013"/>
        <dbReference type="ChEBI" id="CHEBI:30616"/>
        <dbReference type="ChEBI" id="CHEBI:61977"/>
        <dbReference type="ChEBI" id="CHEBI:456216"/>
        <dbReference type="EC" id="2.7.11.1"/>
    </reaction>
</comment>
<dbReference type="InterPro" id="IPR011009">
    <property type="entry name" value="Kinase-like_dom_sf"/>
</dbReference>
<evidence type="ECO:0000256" key="18">
    <source>
        <dbReference type="ARBA" id="ARBA00023212"/>
    </source>
</evidence>
<dbReference type="InterPro" id="IPR030379">
    <property type="entry name" value="G_SEPTIN_dom"/>
</dbReference>
<dbReference type="InterPro" id="IPR008271">
    <property type="entry name" value="Ser/Thr_kinase_AS"/>
</dbReference>
<dbReference type="GO" id="GO:0030496">
    <property type="term" value="C:midbody"/>
    <property type="evidence" value="ECO:0007669"/>
    <property type="project" value="UniProtKB-SubCell"/>
</dbReference>
<dbReference type="Gene3D" id="3.10.20.230">
    <property type="entry name" value="Doublecortin domain"/>
    <property type="match status" value="2"/>
</dbReference>
<dbReference type="InterPro" id="IPR036572">
    <property type="entry name" value="Doublecortin_dom_sf"/>
</dbReference>
<dbReference type="PROSITE" id="PS00108">
    <property type="entry name" value="PROTEIN_KINASE_ST"/>
    <property type="match status" value="1"/>
</dbReference>
<comment type="caution">
    <text evidence="31">The sequence shown here is derived from an EMBL/GenBank/DDBJ whole genome shotgun (WGS) entry which is preliminary data.</text>
</comment>
<dbReference type="CDD" id="cd01850">
    <property type="entry name" value="CDC_Septin"/>
    <property type="match status" value="1"/>
</dbReference>
<dbReference type="InterPro" id="IPR008113">
    <property type="entry name" value="Septin2"/>
</dbReference>
<comment type="catalytic activity">
    <reaction evidence="23">
        <text>L-seryl-[protein] + ATP = O-phospho-L-seryl-[protein] + ADP + H(+)</text>
        <dbReference type="Rhea" id="RHEA:17989"/>
        <dbReference type="Rhea" id="RHEA-COMP:9863"/>
        <dbReference type="Rhea" id="RHEA-COMP:11604"/>
        <dbReference type="ChEBI" id="CHEBI:15378"/>
        <dbReference type="ChEBI" id="CHEBI:29999"/>
        <dbReference type="ChEBI" id="CHEBI:30616"/>
        <dbReference type="ChEBI" id="CHEBI:83421"/>
        <dbReference type="ChEBI" id="CHEBI:456216"/>
        <dbReference type="EC" id="2.7.11.1"/>
    </reaction>
</comment>
<evidence type="ECO:0000256" key="19">
    <source>
        <dbReference type="ARBA" id="ARBA00023273"/>
    </source>
</evidence>
<evidence type="ECO:0000313" key="31">
    <source>
        <dbReference type="EMBL" id="GFG31048.1"/>
    </source>
</evidence>
<dbReference type="Pfam" id="PF00069">
    <property type="entry name" value="Pkinase"/>
    <property type="match status" value="1"/>
</dbReference>
<evidence type="ECO:0000256" key="2">
    <source>
        <dbReference type="ARBA" id="ARBA00004214"/>
    </source>
</evidence>
<evidence type="ECO:0000256" key="27">
    <source>
        <dbReference type="SAM" id="MobiDB-lite"/>
    </source>
</evidence>
<feature type="region of interest" description="Disordered" evidence="27">
    <location>
        <begin position="186"/>
        <end position="210"/>
    </location>
</feature>
<keyword evidence="8" id="KW-0963">Cytoplasm</keyword>
<feature type="domain" description="Protein kinase" evidence="28">
    <location>
        <begin position="360"/>
        <end position="626"/>
    </location>
</feature>
<dbReference type="GO" id="GO:0035556">
    <property type="term" value="P:intracellular signal transduction"/>
    <property type="evidence" value="ECO:0007669"/>
    <property type="project" value="InterPro"/>
</dbReference>
<feature type="domain" description="Doublecortin" evidence="29">
    <location>
        <begin position="218"/>
        <end position="301"/>
    </location>
</feature>
<dbReference type="Pfam" id="PF03607">
    <property type="entry name" value="DCX"/>
    <property type="match status" value="2"/>
</dbReference>
<dbReference type="Gene3D" id="3.40.50.300">
    <property type="entry name" value="P-loop containing nucleotide triphosphate hydrolases"/>
    <property type="match status" value="1"/>
</dbReference>
<evidence type="ECO:0000259" key="28">
    <source>
        <dbReference type="PROSITE" id="PS50011"/>
    </source>
</evidence>
<comment type="similarity">
    <text evidence="25">Belongs to the TRAFAC class TrmE-Era-EngA-EngB-Septin-like GTPase superfamily. Septin GTPase family.</text>
</comment>
<evidence type="ECO:0000259" key="30">
    <source>
        <dbReference type="PROSITE" id="PS51719"/>
    </source>
</evidence>
<evidence type="ECO:0000256" key="7">
    <source>
        <dbReference type="ARBA" id="ARBA00022475"/>
    </source>
</evidence>
<dbReference type="InterPro" id="IPR017441">
    <property type="entry name" value="Protein_kinase_ATP_BS"/>
</dbReference>
<evidence type="ECO:0000256" key="25">
    <source>
        <dbReference type="RuleBase" id="RU004560"/>
    </source>
</evidence>
<evidence type="ECO:0000256" key="6">
    <source>
        <dbReference type="ARBA" id="ARBA00012513"/>
    </source>
</evidence>
<dbReference type="PRINTS" id="PR01740">
    <property type="entry name" value="SEPTIN2"/>
</dbReference>
<comment type="similarity">
    <text evidence="5">Belongs to the protein kinase superfamily. CAMK Ser/Thr protein kinase family. CaMK subfamily.</text>
</comment>
<dbReference type="InParanoid" id="A0A6L2PKK6"/>